<protein>
    <submittedName>
        <fullName evidence="2">Uncharacterized protein</fullName>
    </submittedName>
</protein>
<sequence length="117" mass="12502">MAYNTRSVWAPNKRIYCHGRRQGCGKTLWEEEVLGGPRLSGVSHPPVGCRLTKAGSPGWSFSCNVRPLDVLDPKAPQEAQLLLCEAREGSLKTPPDGDTGPRTGIPSLEGPALAPSP</sequence>
<reference evidence="2" key="1">
    <citation type="submission" date="2022-07" db="EMBL/GenBank/DDBJ databases">
        <title>Chromosome-level genome of Muraenolepis orangiensis.</title>
        <authorList>
            <person name="Kim J."/>
        </authorList>
    </citation>
    <scope>NUCLEOTIDE SEQUENCE</scope>
    <source>
        <strain evidence="2">KU_S4_2022</strain>
        <tissue evidence="2">Muscle</tissue>
    </source>
</reference>
<comment type="caution">
    <text evidence="2">The sequence shown here is derived from an EMBL/GenBank/DDBJ whole genome shotgun (WGS) entry which is preliminary data.</text>
</comment>
<feature type="region of interest" description="Disordered" evidence="1">
    <location>
        <begin position="87"/>
        <end position="117"/>
    </location>
</feature>
<evidence type="ECO:0000313" key="3">
    <source>
        <dbReference type="Proteomes" id="UP001148018"/>
    </source>
</evidence>
<dbReference type="EMBL" id="JANIIK010000042">
    <property type="protein sequence ID" value="KAJ3606905.1"/>
    <property type="molecule type" value="Genomic_DNA"/>
</dbReference>
<dbReference type="AlphaFoldDB" id="A0A9Q0EK72"/>
<proteinExistence type="predicted"/>
<evidence type="ECO:0000256" key="1">
    <source>
        <dbReference type="SAM" id="MobiDB-lite"/>
    </source>
</evidence>
<gene>
    <name evidence="2" type="ORF">NHX12_026421</name>
</gene>
<evidence type="ECO:0000313" key="2">
    <source>
        <dbReference type="EMBL" id="KAJ3606905.1"/>
    </source>
</evidence>
<name>A0A9Q0EK72_9TELE</name>
<accession>A0A9Q0EK72</accession>
<organism evidence="2 3">
    <name type="scientific">Muraenolepis orangiensis</name>
    <name type="common">Patagonian moray cod</name>
    <dbReference type="NCBI Taxonomy" id="630683"/>
    <lineage>
        <taxon>Eukaryota</taxon>
        <taxon>Metazoa</taxon>
        <taxon>Chordata</taxon>
        <taxon>Craniata</taxon>
        <taxon>Vertebrata</taxon>
        <taxon>Euteleostomi</taxon>
        <taxon>Actinopterygii</taxon>
        <taxon>Neopterygii</taxon>
        <taxon>Teleostei</taxon>
        <taxon>Neoteleostei</taxon>
        <taxon>Acanthomorphata</taxon>
        <taxon>Zeiogadaria</taxon>
        <taxon>Gadariae</taxon>
        <taxon>Gadiformes</taxon>
        <taxon>Muraenolepidoidei</taxon>
        <taxon>Muraenolepididae</taxon>
        <taxon>Muraenolepis</taxon>
    </lineage>
</organism>
<keyword evidence="3" id="KW-1185">Reference proteome</keyword>
<dbReference type="Proteomes" id="UP001148018">
    <property type="component" value="Unassembled WGS sequence"/>
</dbReference>